<evidence type="ECO:0000313" key="4">
    <source>
        <dbReference type="Proteomes" id="UP001219525"/>
    </source>
</evidence>
<evidence type="ECO:0000256" key="2">
    <source>
        <dbReference type="SAM" id="SignalP"/>
    </source>
</evidence>
<evidence type="ECO:0000256" key="1">
    <source>
        <dbReference type="SAM" id="MobiDB-lite"/>
    </source>
</evidence>
<comment type="caution">
    <text evidence="3">The sequence shown here is derived from an EMBL/GenBank/DDBJ whole genome shotgun (WGS) entry which is preliminary data.</text>
</comment>
<feature type="signal peptide" evidence="2">
    <location>
        <begin position="1"/>
        <end position="19"/>
    </location>
</feature>
<feature type="compositionally biased region" description="Basic and acidic residues" evidence="1">
    <location>
        <begin position="55"/>
        <end position="65"/>
    </location>
</feature>
<dbReference type="AlphaFoldDB" id="A0AAD7E657"/>
<gene>
    <name evidence="3" type="ORF">GGX14DRAFT_411759</name>
</gene>
<name>A0AAD7E657_9AGAR</name>
<feature type="region of interest" description="Disordered" evidence="1">
    <location>
        <begin position="47"/>
        <end position="80"/>
    </location>
</feature>
<organism evidence="3 4">
    <name type="scientific">Mycena pura</name>
    <dbReference type="NCBI Taxonomy" id="153505"/>
    <lineage>
        <taxon>Eukaryota</taxon>
        <taxon>Fungi</taxon>
        <taxon>Dikarya</taxon>
        <taxon>Basidiomycota</taxon>
        <taxon>Agaricomycotina</taxon>
        <taxon>Agaricomycetes</taxon>
        <taxon>Agaricomycetidae</taxon>
        <taxon>Agaricales</taxon>
        <taxon>Marasmiineae</taxon>
        <taxon>Mycenaceae</taxon>
        <taxon>Mycena</taxon>
    </lineage>
</organism>
<keyword evidence="4" id="KW-1185">Reference proteome</keyword>
<feature type="chain" id="PRO_5042129160" description="Secreted protein" evidence="2">
    <location>
        <begin position="20"/>
        <end position="80"/>
    </location>
</feature>
<reference evidence="3" key="1">
    <citation type="submission" date="2023-03" db="EMBL/GenBank/DDBJ databases">
        <title>Massive genome expansion in bonnet fungi (Mycena s.s.) driven by repeated elements and novel gene families across ecological guilds.</title>
        <authorList>
            <consortium name="Lawrence Berkeley National Laboratory"/>
            <person name="Harder C.B."/>
            <person name="Miyauchi S."/>
            <person name="Viragh M."/>
            <person name="Kuo A."/>
            <person name="Thoen E."/>
            <person name="Andreopoulos B."/>
            <person name="Lu D."/>
            <person name="Skrede I."/>
            <person name="Drula E."/>
            <person name="Henrissat B."/>
            <person name="Morin E."/>
            <person name="Kohler A."/>
            <person name="Barry K."/>
            <person name="LaButti K."/>
            <person name="Morin E."/>
            <person name="Salamov A."/>
            <person name="Lipzen A."/>
            <person name="Mereny Z."/>
            <person name="Hegedus B."/>
            <person name="Baldrian P."/>
            <person name="Stursova M."/>
            <person name="Weitz H."/>
            <person name="Taylor A."/>
            <person name="Grigoriev I.V."/>
            <person name="Nagy L.G."/>
            <person name="Martin F."/>
            <person name="Kauserud H."/>
        </authorList>
    </citation>
    <scope>NUCLEOTIDE SEQUENCE</scope>
    <source>
        <strain evidence="3">9144</strain>
    </source>
</reference>
<evidence type="ECO:0000313" key="3">
    <source>
        <dbReference type="EMBL" id="KAJ7230688.1"/>
    </source>
</evidence>
<dbReference type="EMBL" id="JARJCW010000001">
    <property type="protein sequence ID" value="KAJ7230688.1"/>
    <property type="molecule type" value="Genomic_DNA"/>
</dbReference>
<protein>
    <recommendedName>
        <fullName evidence="5">Secreted protein</fullName>
    </recommendedName>
</protein>
<keyword evidence="2" id="KW-0732">Signal</keyword>
<accession>A0AAD7E657</accession>
<evidence type="ECO:0008006" key="5">
    <source>
        <dbReference type="Google" id="ProtNLM"/>
    </source>
</evidence>
<sequence length="80" mass="8967">MSNEACSILLVACLDVCAGFCIDWTSLRHACTENLCRCSCCCRSDADDDYEPDEREPLINDRQPPRTEMPAQPPMQAKGR</sequence>
<proteinExistence type="predicted"/>
<dbReference type="Proteomes" id="UP001219525">
    <property type="component" value="Unassembled WGS sequence"/>
</dbReference>